<dbReference type="Proteomes" id="UP000663865">
    <property type="component" value="Unassembled WGS sequence"/>
</dbReference>
<dbReference type="EMBL" id="CAJNYV010004076">
    <property type="protein sequence ID" value="CAF3641877.1"/>
    <property type="molecule type" value="Genomic_DNA"/>
</dbReference>
<reference evidence="2" key="1">
    <citation type="submission" date="2021-02" db="EMBL/GenBank/DDBJ databases">
        <authorList>
            <person name="Nowell W R."/>
        </authorList>
    </citation>
    <scope>NUCLEOTIDE SEQUENCE</scope>
</reference>
<dbReference type="EMBL" id="CAJNXB010001591">
    <property type="protein sequence ID" value="CAF3180234.1"/>
    <property type="molecule type" value="Genomic_DNA"/>
</dbReference>
<proteinExistence type="predicted"/>
<evidence type="ECO:0000313" key="5">
    <source>
        <dbReference type="EMBL" id="CAF3641877.1"/>
    </source>
</evidence>
<evidence type="ECO:0000313" key="4">
    <source>
        <dbReference type="EMBL" id="CAF3503454.1"/>
    </source>
</evidence>
<dbReference type="Proteomes" id="UP000663838">
    <property type="component" value="Unassembled WGS sequence"/>
</dbReference>
<dbReference type="EMBL" id="CAJNYU010002057">
    <property type="protein sequence ID" value="CAF3503454.1"/>
    <property type="molecule type" value="Genomic_DNA"/>
</dbReference>
<dbReference type="Proteomes" id="UP000663872">
    <property type="component" value="Unassembled WGS sequence"/>
</dbReference>
<gene>
    <name evidence="4" type="ORF">FME351_LOCUS16933</name>
    <name evidence="6" type="ORF">GRG538_LOCUS31825</name>
    <name evidence="9" type="ORF">HFQ381_LOCUS11814</name>
    <name evidence="5" type="ORF">KIK155_LOCUS22978</name>
    <name evidence="3" type="ORF">LUA448_LOCUS17265</name>
    <name evidence="11" type="ORF">QYT958_LOCUS21656</name>
    <name evidence="2" type="ORF">TIS948_LOCUS11303</name>
    <name evidence="10" type="ORF">TOA249_LOCUS2620</name>
    <name evidence="8" type="ORF">TSG867_LOCUS3862</name>
    <name evidence="7" type="ORF">UJA718_LOCUS3917</name>
</gene>
<dbReference type="Proteomes" id="UP000663869">
    <property type="component" value="Unassembled WGS sequence"/>
</dbReference>
<dbReference type="Proteomes" id="UP000663873">
    <property type="component" value="Unassembled WGS sequence"/>
</dbReference>
<dbReference type="AlphaFoldDB" id="A0A817Q5K7"/>
<dbReference type="EMBL" id="CAJOBR010003997">
    <property type="protein sequence ID" value="CAF4761602.1"/>
    <property type="molecule type" value="Genomic_DNA"/>
</dbReference>
<name>A0A817Q5K7_9BILA</name>
<evidence type="ECO:0000313" key="12">
    <source>
        <dbReference type="Proteomes" id="UP000663825"/>
    </source>
</evidence>
<protein>
    <submittedName>
        <fullName evidence="2">Uncharacterized protein</fullName>
    </submittedName>
</protein>
<keyword evidence="1" id="KW-0732">Signal</keyword>
<evidence type="ECO:0000313" key="9">
    <source>
        <dbReference type="EMBL" id="CAF4273530.1"/>
    </source>
</evidence>
<feature type="signal peptide" evidence="1">
    <location>
        <begin position="1"/>
        <end position="27"/>
    </location>
</feature>
<evidence type="ECO:0000313" key="10">
    <source>
        <dbReference type="EMBL" id="CAF4491184.1"/>
    </source>
</evidence>
<dbReference type="EMBL" id="CAJOBO010000693">
    <property type="protein sequence ID" value="CAF4273530.1"/>
    <property type="molecule type" value="Genomic_DNA"/>
</dbReference>
<dbReference type="Proteomes" id="UP000663862">
    <property type="component" value="Unassembled WGS sequence"/>
</dbReference>
<evidence type="ECO:0000313" key="2">
    <source>
        <dbReference type="EMBL" id="CAF3180234.1"/>
    </source>
</evidence>
<evidence type="ECO:0000313" key="8">
    <source>
        <dbReference type="EMBL" id="CAF4263465.1"/>
    </source>
</evidence>
<dbReference type="Proteomes" id="UP000663833">
    <property type="component" value="Unassembled WGS sequence"/>
</dbReference>
<evidence type="ECO:0000313" key="3">
    <source>
        <dbReference type="EMBL" id="CAF3397565.1"/>
    </source>
</evidence>
<accession>A0A817Q5K7</accession>
<evidence type="ECO:0000313" key="11">
    <source>
        <dbReference type="EMBL" id="CAF4761602.1"/>
    </source>
</evidence>
<dbReference type="Proteomes" id="UP000663825">
    <property type="component" value="Unassembled WGS sequence"/>
</dbReference>
<dbReference type="EMBL" id="CAJNYT010005601">
    <property type="protein sequence ID" value="CAF3758881.1"/>
    <property type="molecule type" value="Genomic_DNA"/>
</dbReference>
<evidence type="ECO:0000313" key="13">
    <source>
        <dbReference type="Proteomes" id="UP000663873"/>
    </source>
</evidence>
<dbReference type="EMBL" id="CAJOBQ010000120">
    <property type="protein sequence ID" value="CAF4263465.1"/>
    <property type="molecule type" value="Genomic_DNA"/>
</dbReference>
<organism evidence="2 12">
    <name type="scientific">Rotaria socialis</name>
    <dbReference type="NCBI Taxonomy" id="392032"/>
    <lineage>
        <taxon>Eukaryota</taxon>
        <taxon>Metazoa</taxon>
        <taxon>Spiralia</taxon>
        <taxon>Gnathifera</taxon>
        <taxon>Rotifera</taxon>
        <taxon>Eurotatoria</taxon>
        <taxon>Bdelloidea</taxon>
        <taxon>Philodinida</taxon>
        <taxon>Philodinidae</taxon>
        <taxon>Rotaria</taxon>
    </lineage>
</organism>
<dbReference type="OrthoDB" id="9975812at2759"/>
<comment type="caution">
    <text evidence="2">The sequence shown here is derived from an EMBL/GenBank/DDBJ whole genome shotgun (WGS) entry which is preliminary data.</text>
</comment>
<evidence type="ECO:0000313" key="6">
    <source>
        <dbReference type="EMBL" id="CAF3758881.1"/>
    </source>
</evidence>
<dbReference type="EMBL" id="CAJOBS010000085">
    <property type="protein sequence ID" value="CAF4491184.1"/>
    <property type="molecule type" value="Genomic_DNA"/>
</dbReference>
<dbReference type="Proteomes" id="UP000663851">
    <property type="component" value="Unassembled WGS sequence"/>
</dbReference>
<feature type="chain" id="PRO_5035690828" evidence="1">
    <location>
        <begin position="28"/>
        <end position="107"/>
    </location>
</feature>
<evidence type="ECO:0000313" key="7">
    <source>
        <dbReference type="EMBL" id="CAF4158588.1"/>
    </source>
</evidence>
<dbReference type="EMBL" id="CAJOBP010000303">
    <property type="protein sequence ID" value="CAF4158588.1"/>
    <property type="molecule type" value="Genomic_DNA"/>
</dbReference>
<sequence length="107" mass="12696">MVPSKCWLMKLMVFFVLLFTFLQISSTQPLLYGDDDDDQAQLDNLVFTYHLADPGRLPSYNHHKTNFPQNVYEDHLADETFYRNNQFSPGNLQWTKRIIMLPRIGRR</sequence>
<dbReference type="Proteomes" id="UP000663848">
    <property type="component" value="Unassembled WGS sequence"/>
</dbReference>
<keyword evidence="13" id="KW-1185">Reference proteome</keyword>
<dbReference type="EMBL" id="CAJNYD010002178">
    <property type="protein sequence ID" value="CAF3397565.1"/>
    <property type="molecule type" value="Genomic_DNA"/>
</dbReference>
<evidence type="ECO:0000256" key="1">
    <source>
        <dbReference type="SAM" id="SignalP"/>
    </source>
</evidence>